<reference evidence="1 2" key="1">
    <citation type="submission" date="2021-06" db="EMBL/GenBank/DDBJ databases">
        <title>Caerostris extrusa draft genome.</title>
        <authorList>
            <person name="Kono N."/>
            <person name="Arakawa K."/>
        </authorList>
    </citation>
    <scope>NUCLEOTIDE SEQUENCE [LARGE SCALE GENOMIC DNA]</scope>
</reference>
<evidence type="ECO:0000313" key="2">
    <source>
        <dbReference type="Proteomes" id="UP001054945"/>
    </source>
</evidence>
<evidence type="ECO:0000313" key="1">
    <source>
        <dbReference type="EMBL" id="GIY27153.1"/>
    </source>
</evidence>
<dbReference type="Proteomes" id="UP001054945">
    <property type="component" value="Unassembled WGS sequence"/>
</dbReference>
<dbReference type="EMBL" id="BPLR01008784">
    <property type="protein sequence ID" value="GIY27153.1"/>
    <property type="molecule type" value="Genomic_DNA"/>
</dbReference>
<keyword evidence="2" id="KW-1185">Reference proteome</keyword>
<sequence>MIFRCDAGRKGLCLKSSKHRPIPAQGSNRCSATPQHRPDEQSFGLLIYTVFTSLVIASPPPPPLRTLRTLSAPHWAE</sequence>
<dbReference type="AlphaFoldDB" id="A0AAV4S531"/>
<gene>
    <name evidence="1" type="ORF">CEXT_642581</name>
</gene>
<proteinExistence type="predicted"/>
<organism evidence="1 2">
    <name type="scientific">Caerostris extrusa</name>
    <name type="common">Bark spider</name>
    <name type="synonym">Caerostris bankana</name>
    <dbReference type="NCBI Taxonomy" id="172846"/>
    <lineage>
        <taxon>Eukaryota</taxon>
        <taxon>Metazoa</taxon>
        <taxon>Ecdysozoa</taxon>
        <taxon>Arthropoda</taxon>
        <taxon>Chelicerata</taxon>
        <taxon>Arachnida</taxon>
        <taxon>Araneae</taxon>
        <taxon>Araneomorphae</taxon>
        <taxon>Entelegynae</taxon>
        <taxon>Araneoidea</taxon>
        <taxon>Araneidae</taxon>
        <taxon>Caerostris</taxon>
    </lineage>
</organism>
<name>A0AAV4S531_CAEEX</name>
<comment type="caution">
    <text evidence="1">The sequence shown here is derived from an EMBL/GenBank/DDBJ whole genome shotgun (WGS) entry which is preliminary data.</text>
</comment>
<accession>A0AAV4S531</accession>
<protein>
    <submittedName>
        <fullName evidence="1">Uncharacterized protein</fullName>
    </submittedName>
</protein>